<dbReference type="EMBL" id="CP123504">
    <property type="protein sequence ID" value="WGM00389.1"/>
    <property type="molecule type" value="Genomic_DNA"/>
</dbReference>
<name>A0AA95GPN0_9GAMM</name>
<sequence length="109" mass="12256">MKIKTSELKGRALDFATAVADGFEADYLKRNPNAIPEYSEYWNDCGDLITEHEINLSNEDGKWFASLAPHMNECIQSGETPQIAICRAVVINFFGDEVDIPDELVDEDE</sequence>
<evidence type="ECO:0000313" key="1">
    <source>
        <dbReference type="EMBL" id="WGM00389.1"/>
    </source>
</evidence>
<protein>
    <submittedName>
        <fullName evidence="1">DUF2591 family protein</fullName>
    </submittedName>
</protein>
<accession>A0AA95GPN0</accession>
<organism evidence="1 2">
    <name type="scientific">Arsenophonus nasoniae</name>
    <name type="common">son-killer infecting Nasonia vitripennis</name>
    <dbReference type="NCBI Taxonomy" id="638"/>
    <lineage>
        <taxon>Bacteria</taxon>
        <taxon>Pseudomonadati</taxon>
        <taxon>Pseudomonadota</taxon>
        <taxon>Gammaproteobacteria</taxon>
        <taxon>Enterobacterales</taxon>
        <taxon>Morganellaceae</taxon>
        <taxon>Arsenophonus</taxon>
    </lineage>
</organism>
<dbReference type="Pfam" id="PF10765">
    <property type="entry name" value="Phage_P22_NinX"/>
    <property type="match status" value="1"/>
</dbReference>
<dbReference type="Proteomes" id="UP001177595">
    <property type="component" value="Chromosome"/>
</dbReference>
<proteinExistence type="predicted"/>
<gene>
    <name evidence="1" type="ORF">QE210_10920</name>
</gene>
<dbReference type="InterPro" id="IPR019701">
    <property type="entry name" value="Phage_P22_NinX"/>
</dbReference>
<reference evidence="1" key="1">
    <citation type="submission" date="2023-04" db="EMBL/GenBank/DDBJ databases">
        <title>Genome dynamics across the evolutionary transition to endosymbiosis.</title>
        <authorList>
            <person name="Siozios S."/>
            <person name="Nadal-Jimenez P."/>
            <person name="Azagi T."/>
            <person name="Sprong H."/>
            <person name="Frost C.L."/>
            <person name="Parratt S.R."/>
            <person name="Taylor G."/>
            <person name="Brettell L."/>
            <person name="Lew K.C."/>
            <person name="Croft L."/>
            <person name="King K.C."/>
            <person name="Brockhurst M.A."/>
            <person name="Hypsa V."/>
            <person name="Novakova E."/>
            <person name="Darby A.C."/>
            <person name="Hurst G.D.D."/>
        </authorList>
    </citation>
    <scope>NUCLEOTIDE SEQUENCE</scope>
    <source>
        <strain evidence="1">APv</strain>
    </source>
</reference>
<dbReference type="RefSeq" id="WP_280623982.1">
    <property type="nucleotide sequence ID" value="NZ_CP123504.1"/>
</dbReference>
<dbReference type="AlphaFoldDB" id="A0AA95GPN0"/>
<evidence type="ECO:0000313" key="2">
    <source>
        <dbReference type="Proteomes" id="UP001177595"/>
    </source>
</evidence>